<evidence type="ECO:0000256" key="1">
    <source>
        <dbReference type="SAM" id="MobiDB-lite"/>
    </source>
</evidence>
<accession>A0AAD7JKX1</accession>
<keyword evidence="2" id="KW-0812">Transmembrane</keyword>
<comment type="caution">
    <text evidence="3">The sequence shown here is derived from an EMBL/GenBank/DDBJ whole genome shotgun (WGS) entry which is preliminary data.</text>
</comment>
<keyword evidence="4" id="KW-1185">Reference proteome</keyword>
<name>A0AAD7JKX1_9AGAR</name>
<organism evidence="3 4">
    <name type="scientific">Mycena maculata</name>
    <dbReference type="NCBI Taxonomy" id="230809"/>
    <lineage>
        <taxon>Eukaryota</taxon>
        <taxon>Fungi</taxon>
        <taxon>Dikarya</taxon>
        <taxon>Basidiomycota</taxon>
        <taxon>Agaricomycotina</taxon>
        <taxon>Agaricomycetes</taxon>
        <taxon>Agaricomycetidae</taxon>
        <taxon>Agaricales</taxon>
        <taxon>Marasmiineae</taxon>
        <taxon>Mycenaceae</taxon>
        <taxon>Mycena</taxon>
    </lineage>
</organism>
<feature type="compositionally biased region" description="Basic residues" evidence="1">
    <location>
        <begin position="132"/>
        <end position="144"/>
    </location>
</feature>
<feature type="transmembrane region" description="Helical" evidence="2">
    <location>
        <begin position="178"/>
        <end position="196"/>
    </location>
</feature>
<evidence type="ECO:0000256" key="2">
    <source>
        <dbReference type="SAM" id="Phobius"/>
    </source>
</evidence>
<evidence type="ECO:0000313" key="3">
    <source>
        <dbReference type="EMBL" id="KAJ7767042.1"/>
    </source>
</evidence>
<sequence>MYPRSTVNTNYVNDRRRARHVGASVSESELAPELRKQARAMCISEYEVGGRGLLPAEKGILGVDFAANVKISTLDFGVLHVRIPLPSMFRNYLSSPHVPHVADGGRNARLPIAVINISSPPSNPGGGDAKRISHHCHQNSRHPRPTALRAQKSRLYLSSVSAVLSLDIRTMFMNTSASSVLIVPLITLLFTCAPVGQIN</sequence>
<dbReference type="Proteomes" id="UP001215280">
    <property type="component" value="Unassembled WGS sequence"/>
</dbReference>
<evidence type="ECO:0000313" key="4">
    <source>
        <dbReference type="Proteomes" id="UP001215280"/>
    </source>
</evidence>
<reference evidence="3" key="1">
    <citation type="submission" date="2023-03" db="EMBL/GenBank/DDBJ databases">
        <title>Massive genome expansion in bonnet fungi (Mycena s.s.) driven by repeated elements and novel gene families across ecological guilds.</title>
        <authorList>
            <consortium name="Lawrence Berkeley National Laboratory"/>
            <person name="Harder C.B."/>
            <person name="Miyauchi S."/>
            <person name="Viragh M."/>
            <person name="Kuo A."/>
            <person name="Thoen E."/>
            <person name="Andreopoulos B."/>
            <person name="Lu D."/>
            <person name="Skrede I."/>
            <person name="Drula E."/>
            <person name="Henrissat B."/>
            <person name="Morin E."/>
            <person name="Kohler A."/>
            <person name="Barry K."/>
            <person name="LaButti K."/>
            <person name="Morin E."/>
            <person name="Salamov A."/>
            <person name="Lipzen A."/>
            <person name="Mereny Z."/>
            <person name="Hegedus B."/>
            <person name="Baldrian P."/>
            <person name="Stursova M."/>
            <person name="Weitz H."/>
            <person name="Taylor A."/>
            <person name="Grigoriev I.V."/>
            <person name="Nagy L.G."/>
            <person name="Martin F."/>
            <person name="Kauserud H."/>
        </authorList>
    </citation>
    <scope>NUCLEOTIDE SEQUENCE</scope>
    <source>
        <strain evidence="3">CBHHK188m</strain>
    </source>
</reference>
<proteinExistence type="predicted"/>
<keyword evidence="2" id="KW-0472">Membrane</keyword>
<protein>
    <submittedName>
        <fullName evidence="3">Uncharacterized protein</fullName>
    </submittedName>
</protein>
<dbReference type="AlphaFoldDB" id="A0AAD7JKX1"/>
<feature type="region of interest" description="Disordered" evidence="1">
    <location>
        <begin position="120"/>
        <end position="145"/>
    </location>
</feature>
<dbReference type="EMBL" id="JARJLG010000031">
    <property type="protein sequence ID" value="KAJ7767042.1"/>
    <property type="molecule type" value="Genomic_DNA"/>
</dbReference>
<keyword evidence="2" id="KW-1133">Transmembrane helix</keyword>
<gene>
    <name evidence="3" type="ORF">DFH07DRAFT_769718</name>
</gene>